<dbReference type="InterPro" id="IPR010997">
    <property type="entry name" value="HRDC-like_sf"/>
</dbReference>
<dbReference type="GO" id="GO:0006281">
    <property type="term" value="P:DNA repair"/>
    <property type="evidence" value="ECO:0007669"/>
    <property type="project" value="UniProtKB-KW"/>
</dbReference>
<dbReference type="CDD" id="cd18794">
    <property type="entry name" value="SF2_C_RecQ"/>
    <property type="match status" value="1"/>
</dbReference>
<dbReference type="EC" id="5.6.2.4" evidence="16"/>
<keyword evidence="4" id="KW-0479">Metal-binding</keyword>
<dbReference type="AlphaFoldDB" id="A0A936ZPQ1"/>
<name>A0A936ZPQ1_9FLAO</name>
<dbReference type="InterPro" id="IPR001650">
    <property type="entry name" value="Helicase_C-like"/>
</dbReference>
<evidence type="ECO:0000256" key="2">
    <source>
        <dbReference type="ARBA" id="ARBA00001947"/>
    </source>
</evidence>
<evidence type="ECO:0000256" key="8">
    <source>
        <dbReference type="ARBA" id="ARBA00022806"/>
    </source>
</evidence>
<evidence type="ECO:0000313" key="21">
    <source>
        <dbReference type="Proteomes" id="UP000651057"/>
    </source>
</evidence>
<evidence type="ECO:0000256" key="10">
    <source>
        <dbReference type="ARBA" id="ARBA00022840"/>
    </source>
</evidence>
<keyword evidence="7 20" id="KW-0378">Hydrolase</keyword>
<comment type="similarity">
    <text evidence="3">Belongs to the helicase family. RecQ subfamily.</text>
</comment>
<dbReference type="InterPro" id="IPR018982">
    <property type="entry name" value="RQC_domain"/>
</dbReference>
<dbReference type="SUPFAM" id="SSF52540">
    <property type="entry name" value="P-loop containing nucleoside triphosphate hydrolases"/>
    <property type="match status" value="2"/>
</dbReference>
<dbReference type="CDD" id="cd17920">
    <property type="entry name" value="DEXHc_RecQ"/>
    <property type="match status" value="1"/>
</dbReference>
<evidence type="ECO:0000256" key="9">
    <source>
        <dbReference type="ARBA" id="ARBA00022833"/>
    </source>
</evidence>
<dbReference type="InterPro" id="IPR002121">
    <property type="entry name" value="HRDC_dom"/>
</dbReference>
<dbReference type="RefSeq" id="WP_201917852.1">
    <property type="nucleotide sequence ID" value="NZ_BAABAX010000023.1"/>
</dbReference>
<evidence type="ECO:0000313" key="20">
    <source>
        <dbReference type="EMBL" id="MBL0683147.1"/>
    </source>
</evidence>
<dbReference type="Pfam" id="PF14493">
    <property type="entry name" value="HTH_40"/>
    <property type="match status" value="1"/>
</dbReference>
<keyword evidence="21" id="KW-1185">Reference proteome</keyword>
<dbReference type="GO" id="GO:0005737">
    <property type="term" value="C:cytoplasm"/>
    <property type="evidence" value="ECO:0007669"/>
    <property type="project" value="TreeGrafter"/>
</dbReference>
<dbReference type="SMART" id="SM00487">
    <property type="entry name" value="DEXDc"/>
    <property type="match status" value="1"/>
</dbReference>
<dbReference type="Pfam" id="PF00271">
    <property type="entry name" value="Helicase_C"/>
    <property type="match status" value="1"/>
</dbReference>
<dbReference type="GO" id="GO:0006260">
    <property type="term" value="P:DNA replication"/>
    <property type="evidence" value="ECO:0007669"/>
    <property type="project" value="InterPro"/>
</dbReference>
<dbReference type="PANTHER" id="PTHR13710">
    <property type="entry name" value="DNA HELICASE RECQ FAMILY MEMBER"/>
    <property type="match status" value="1"/>
</dbReference>
<evidence type="ECO:0000256" key="15">
    <source>
        <dbReference type="ARBA" id="ARBA00034617"/>
    </source>
</evidence>
<evidence type="ECO:0000256" key="7">
    <source>
        <dbReference type="ARBA" id="ARBA00022801"/>
    </source>
</evidence>
<keyword evidence="6" id="KW-0227">DNA damage</keyword>
<keyword evidence="8 20" id="KW-0347">Helicase</keyword>
<dbReference type="Pfam" id="PF16124">
    <property type="entry name" value="RecQ_Zn_bind"/>
    <property type="match status" value="1"/>
</dbReference>
<dbReference type="GO" id="GO:0043590">
    <property type="term" value="C:bacterial nucleoid"/>
    <property type="evidence" value="ECO:0007669"/>
    <property type="project" value="TreeGrafter"/>
</dbReference>
<evidence type="ECO:0000256" key="11">
    <source>
        <dbReference type="ARBA" id="ARBA00023125"/>
    </source>
</evidence>
<dbReference type="Gene3D" id="3.40.50.300">
    <property type="entry name" value="P-loop containing nucleotide triphosphate hydrolases"/>
    <property type="match status" value="2"/>
</dbReference>
<dbReference type="InterPro" id="IPR032284">
    <property type="entry name" value="RecQ_Zn-bd"/>
</dbReference>
<gene>
    <name evidence="20" type="primary">recQ</name>
    <name evidence="20" type="ORF">JJQ60_06445</name>
</gene>
<dbReference type="Gene3D" id="1.10.150.80">
    <property type="entry name" value="HRDC domain"/>
    <property type="match status" value="1"/>
</dbReference>
<dbReference type="InterPro" id="IPR014001">
    <property type="entry name" value="Helicase_ATP-bd"/>
</dbReference>
<protein>
    <recommendedName>
        <fullName evidence="16">DNA helicase RecQ</fullName>
        <ecNumber evidence="16">5.6.2.4</ecNumber>
    </recommendedName>
</protein>
<keyword evidence="13" id="KW-0234">DNA repair</keyword>
<dbReference type="SMART" id="SM00341">
    <property type="entry name" value="HRDC"/>
    <property type="match status" value="1"/>
</dbReference>
<proteinExistence type="inferred from homology"/>
<dbReference type="GO" id="GO:0006310">
    <property type="term" value="P:DNA recombination"/>
    <property type="evidence" value="ECO:0007669"/>
    <property type="project" value="UniProtKB-UniRule"/>
</dbReference>
<evidence type="ECO:0000256" key="4">
    <source>
        <dbReference type="ARBA" id="ARBA00022723"/>
    </source>
</evidence>
<evidence type="ECO:0000256" key="12">
    <source>
        <dbReference type="ARBA" id="ARBA00023172"/>
    </source>
</evidence>
<dbReference type="GO" id="GO:0046872">
    <property type="term" value="F:metal ion binding"/>
    <property type="evidence" value="ECO:0007669"/>
    <property type="project" value="UniProtKB-KW"/>
</dbReference>
<evidence type="ECO:0000259" key="19">
    <source>
        <dbReference type="PROSITE" id="PS51194"/>
    </source>
</evidence>
<dbReference type="InterPro" id="IPR036388">
    <property type="entry name" value="WH-like_DNA-bd_sf"/>
</dbReference>
<dbReference type="InterPro" id="IPR011545">
    <property type="entry name" value="DEAD/DEAH_box_helicase_dom"/>
</dbReference>
<dbReference type="PROSITE" id="PS51192">
    <property type="entry name" value="HELICASE_ATP_BIND_1"/>
    <property type="match status" value="1"/>
</dbReference>
<organism evidence="20 21">
    <name type="scientific">Aquimarina mytili</name>
    <dbReference type="NCBI Taxonomy" id="874423"/>
    <lineage>
        <taxon>Bacteria</taxon>
        <taxon>Pseudomonadati</taxon>
        <taxon>Bacteroidota</taxon>
        <taxon>Flavobacteriia</taxon>
        <taxon>Flavobacteriales</taxon>
        <taxon>Flavobacteriaceae</taxon>
        <taxon>Aquimarina</taxon>
    </lineage>
</organism>
<dbReference type="InterPro" id="IPR029491">
    <property type="entry name" value="Helicase_HTH"/>
</dbReference>
<dbReference type="EMBL" id="JAERQJ010000002">
    <property type="protein sequence ID" value="MBL0683147.1"/>
    <property type="molecule type" value="Genomic_DNA"/>
</dbReference>
<dbReference type="GO" id="GO:0030894">
    <property type="term" value="C:replisome"/>
    <property type="evidence" value="ECO:0007669"/>
    <property type="project" value="TreeGrafter"/>
</dbReference>
<dbReference type="PANTHER" id="PTHR13710:SF105">
    <property type="entry name" value="ATP-DEPENDENT DNA HELICASE Q1"/>
    <property type="match status" value="1"/>
</dbReference>
<comment type="cofactor">
    <cofactor evidence="2">
        <name>Zn(2+)</name>
        <dbReference type="ChEBI" id="CHEBI:29105"/>
    </cofactor>
</comment>
<dbReference type="FunFam" id="3.40.50.300:FF:000156">
    <property type="entry name" value="ATP-dependent DNA helicase recQ"/>
    <property type="match status" value="1"/>
</dbReference>
<keyword evidence="10" id="KW-0067">ATP-binding</keyword>
<dbReference type="NCBIfam" id="TIGR01389">
    <property type="entry name" value="recQ"/>
    <property type="match status" value="1"/>
</dbReference>
<dbReference type="Pfam" id="PF00270">
    <property type="entry name" value="DEAD"/>
    <property type="match status" value="1"/>
</dbReference>
<evidence type="ECO:0000259" key="17">
    <source>
        <dbReference type="PROSITE" id="PS50967"/>
    </source>
</evidence>
<evidence type="ECO:0000259" key="18">
    <source>
        <dbReference type="PROSITE" id="PS51192"/>
    </source>
</evidence>
<dbReference type="NCBIfam" id="TIGR00614">
    <property type="entry name" value="recQ_fam"/>
    <property type="match status" value="1"/>
</dbReference>
<dbReference type="InterPro" id="IPR027417">
    <property type="entry name" value="P-loop_NTPase"/>
</dbReference>
<feature type="domain" description="Helicase C-terminal" evidence="19">
    <location>
        <begin position="215"/>
        <end position="368"/>
    </location>
</feature>
<comment type="cofactor">
    <cofactor evidence="1">
        <name>Mg(2+)</name>
        <dbReference type="ChEBI" id="CHEBI:18420"/>
    </cofactor>
</comment>
<dbReference type="Pfam" id="PF09382">
    <property type="entry name" value="RQC"/>
    <property type="match status" value="1"/>
</dbReference>
<dbReference type="Gene3D" id="1.10.10.10">
    <property type="entry name" value="Winged helix-like DNA-binding domain superfamily/Winged helix DNA-binding domain"/>
    <property type="match status" value="1"/>
</dbReference>
<dbReference type="Pfam" id="PF00570">
    <property type="entry name" value="HRDC"/>
    <property type="match status" value="1"/>
</dbReference>
<evidence type="ECO:0000256" key="16">
    <source>
        <dbReference type="NCBIfam" id="TIGR01389"/>
    </source>
</evidence>
<dbReference type="InterPro" id="IPR004589">
    <property type="entry name" value="DNA_helicase_ATP-dep_RecQ"/>
</dbReference>
<evidence type="ECO:0000256" key="14">
    <source>
        <dbReference type="ARBA" id="ARBA00023235"/>
    </source>
</evidence>
<accession>A0A936ZPQ1</accession>
<sequence>MPEQPHILATLKEYFGYDSFRPLQQEIIDSIFAGNDNLVIMPTGGGKSICYQLPALLLPGITLVISPLIALMKDQVDGLQANGIKAAFVNSSQTENEQHSIYQNLIDKQIKLLYVAPESLSFLDTILSQIEVSLIAVDEAHCISAWGHDFRPAYTQLGYLKNKFPNTPLIALTATADKATRQDICDQLNISNATQHLASFDRKNLSLEVRPGNKRIEQILNFLDNKPNDSGIIYCLSRKATETLAEKLRNQGYNAEAYHAGVVHEKRAKVQEDFINDSIQIVCATIAFGMGIDKSNVRWVIHYNLPKNIEGYYQEIGRAGRDGLPSSTLLFHSYADVVQLQKFADMSGNKEVQLAKLDRMKQYAESLSCRRKILLSYFGELIEKDCGNCDVCLDPPTFIDGTIIAQKALSTVTRIKEQEPIGTVIDVLRGAQNAAVYDKGYQQLRTYGIGNDISWRDWQQYIIQLINQGYLEIAFHLNNKLRLTERSKKVLFNNEKVSLSHLKEFEKIKATHVEQSKKTKSNTLFDNLRELRLKLAKEAGIPAYQIFNDATLKEMEQHKPTTDEEFLQISGVGKQKMQNYGYQFIKTIIDYSAQKTKKKPQNKGNTHKETLALYKEGLSIEEIAIQRKLAASTIFSHIMKLYNEGEDIDLNMFVQKQDIKAIQQAKEELNHPDGLKPYYEYFEGAIDYNTIKLALAILKKGTSNT</sequence>
<reference evidence="20" key="1">
    <citation type="submission" date="2021-01" db="EMBL/GenBank/DDBJ databases">
        <authorList>
            <person name="Zhong Y.L."/>
        </authorList>
    </citation>
    <scope>NUCLEOTIDE SEQUENCE</scope>
    <source>
        <strain evidence="20">KCTC 23302</strain>
    </source>
</reference>
<dbReference type="GO" id="GO:0016787">
    <property type="term" value="F:hydrolase activity"/>
    <property type="evidence" value="ECO:0007669"/>
    <property type="project" value="UniProtKB-KW"/>
</dbReference>
<dbReference type="Gene3D" id="1.10.10.1390">
    <property type="entry name" value="ATP-dependent DNA helicase RecQ"/>
    <property type="match status" value="1"/>
</dbReference>
<dbReference type="InterPro" id="IPR006293">
    <property type="entry name" value="DNA_helicase_ATP-dep_RecQ_bac"/>
</dbReference>
<evidence type="ECO:0000256" key="13">
    <source>
        <dbReference type="ARBA" id="ARBA00023204"/>
    </source>
</evidence>
<keyword evidence="5" id="KW-0547">Nucleotide-binding</keyword>
<dbReference type="GO" id="GO:0003677">
    <property type="term" value="F:DNA binding"/>
    <property type="evidence" value="ECO:0007669"/>
    <property type="project" value="UniProtKB-KW"/>
</dbReference>
<keyword evidence="11" id="KW-0238">DNA-binding</keyword>
<dbReference type="Proteomes" id="UP000651057">
    <property type="component" value="Unassembled WGS sequence"/>
</dbReference>
<dbReference type="GO" id="GO:0009378">
    <property type="term" value="F:four-way junction helicase activity"/>
    <property type="evidence" value="ECO:0007669"/>
    <property type="project" value="TreeGrafter"/>
</dbReference>
<feature type="domain" description="HRDC" evidence="17">
    <location>
        <begin position="518"/>
        <end position="598"/>
    </location>
</feature>
<dbReference type="SMART" id="SM00490">
    <property type="entry name" value="HELICc"/>
    <property type="match status" value="1"/>
</dbReference>
<dbReference type="FunFam" id="3.40.50.300:FF:000296">
    <property type="entry name" value="ATP-dependent DNA helicase RecQ"/>
    <property type="match status" value="1"/>
</dbReference>
<evidence type="ECO:0000256" key="6">
    <source>
        <dbReference type="ARBA" id="ARBA00022763"/>
    </source>
</evidence>
<dbReference type="GO" id="GO:0043138">
    <property type="term" value="F:3'-5' DNA helicase activity"/>
    <property type="evidence" value="ECO:0007669"/>
    <property type="project" value="UniProtKB-EC"/>
</dbReference>
<feature type="domain" description="Helicase ATP-binding" evidence="18">
    <location>
        <begin position="28"/>
        <end position="194"/>
    </location>
</feature>
<keyword evidence="14" id="KW-0413">Isomerase</keyword>
<dbReference type="GO" id="GO:0009432">
    <property type="term" value="P:SOS response"/>
    <property type="evidence" value="ECO:0007669"/>
    <property type="project" value="UniProtKB-UniRule"/>
</dbReference>
<dbReference type="SMART" id="SM00956">
    <property type="entry name" value="RQC"/>
    <property type="match status" value="1"/>
</dbReference>
<evidence type="ECO:0000256" key="1">
    <source>
        <dbReference type="ARBA" id="ARBA00001946"/>
    </source>
</evidence>
<dbReference type="PROSITE" id="PS51194">
    <property type="entry name" value="HELICASE_CTER"/>
    <property type="match status" value="1"/>
</dbReference>
<dbReference type="GO" id="GO:0005524">
    <property type="term" value="F:ATP binding"/>
    <property type="evidence" value="ECO:0007669"/>
    <property type="project" value="UniProtKB-KW"/>
</dbReference>
<keyword evidence="12" id="KW-0233">DNA recombination</keyword>
<dbReference type="PROSITE" id="PS50967">
    <property type="entry name" value="HRDC"/>
    <property type="match status" value="1"/>
</dbReference>
<evidence type="ECO:0000256" key="5">
    <source>
        <dbReference type="ARBA" id="ARBA00022741"/>
    </source>
</evidence>
<comment type="caution">
    <text evidence="20">The sequence shown here is derived from an EMBL/GenBank/DDBJ whole genome shotgun (WGS) entry which is preliminary data.</text>
</comment>
<comment type="catalytic activity">
    <reaction evidence="15">
        <text>Couples ATP hydrolysis with the unwinding of duplex DNA by translocating in the 3'-5' direction.</text>
        <dbReference type="EC" id="5.6.2.4"/>
    </reaction>
</comment>
<dbReference type="SUPFAM" id="SSF47819">
    <property type="entry name" value="HRDC-like"/>
    <property type="match status" value="1"/>
</dbReference>
<keyword evidence="9" id="KW-0862">Zinc</keyword>
<evidence type="ECO:0000256" key="3">
    <source>
        <dbReference type="ARBA" id="ARBA00005446"/>
    </source>
</evidence>
<dbReference type="InterPro" id="IPR044876">
    <property type="entry name" value="HRDC_dom_sf"/>
</dbReference>